<comment type="caution">
    <text evidence="1">The sequence shown here is derived from an EMBL/GenBank/DDBJ whole genome shotgun (WGS) entry which is preliminary data.</text>
</comment>
<gene>
    <name evidence="1" type="ORF">RN001_002228</name>
</gene>
<protein>
    <submittedName>
        <fullName evidence="1">Uncharacterized protein</fullName>
    </submittedName>
</protein>
<name>A0AAN7PGT2_9COLE</name>
<reference evidence="2" key="1">
    <citation type="submission" date="2023-01" db="EMBL/GenBank/DDBJ databases">
        <title>Key to firefly adult light organ development and bioluminescence: homeobox transcription factors regulate luciferase expression and transportation to peroxisome.</title>
        <authorList>
            <person name="Fu X."/>
        </authorList>
    </citation>
    <scope>NUCLEOTIDE SEQUENCE [LARGE SCALE GENOMIC DNA]</scope>
</reference>
<proteinExistence type="predicted"/>
<sequence>MALVADLLKELKPPTWTNENYTNQRYVKVPLPMDSQEYREILLDFKSKYSFDVVRISRIQHPFAFCRFKLRQTHLFLNRGTLPKEKRHYVSLHSNGNLHNFLKNNCDSRCNAKSNSYSNTKYVIVAKTFKDEIFDERDSHRFPEYLIESNITSVETSFNRLNI</sequence>
<organism evidence="1 2">
    <name type="scientific">Aquatica leii</name>
    <dbReference type="NCBI Taxonomy" id="1421715"/>
    <lineage>
        <taxon>Eukaryota</taxon>
        <taxon>Metazoa</taxon>
        <taxon>Ecdysozoa</taxon>
        <taxon>Arthropoda</taxon>
        <taxon>Hexapoda</taxon>
        <taxon>Insecta</taxon>
        <taxon>Pterygota</taxon>
        <taxon>Neoptera</taxon>
        <taxon>Endopterygota</taxon>
        <taxon>Coleoptera</taxon>
        <taxon>Polyphaga</taxon>
        <taxon>Elateriformia</taxon>
        <taxon>Elateroidea</taxon>
        <taxon>Lampyridae</taxon>
        <taxon>Luciolinae</taxon>
        <taxon>Aquatica</taxon>
    </lineage>
</organism>
<dbReference type="AlphaFoldDB" id="A0AAN7PGT2"/>
<dbReference type="Gene3D" id="3.90.228.10">
    <property type="match status" value="1"/>
</dbReference>
<dbReference type="EMBL" id="JARPUR010000001">
    <property type="protein sequence ID" value="KAK4885957.1"/>
    <property type="molecule type" value="Genomic_DNA"/>
</dbReference>
<evidence type="ECO:0000313" key="2">
    <source>
        <dbReference type="Proteomes" id="UP001353858"/>
    </source>
</evidence>
<accession>A0AAN7PGT2</accession>
<keyword evidence="2" id="KW-1185">Reference proteome</keyword>
<dbReference type="Proteomes" id="UP001353858">
    <property type="component" value="Unassembled WGS sequence"/>
</dbReference>
<evidence type="ECO:0000313" key="1">
    <source>
        <dbReference type="EMBL" id="KAK4885957.1"/>
    </source>
</evidence>